<keyword evidence="2 9" id="KW-0963">Cytoplasm</keyword>
<evidence type="ECO:0000256" key="4">
    <source>
        <dbReference type="ARBA" id="ARBA00022829"/>
    </source>
</evidence>
<dbReference type="AlphaFoldDB" id="A0A4V3I7F3"/>
<dbReference type="RefSeq" id="WP_134504571.1">
    <property type="nucleotide sequence ID" value="NZ_SOEY01000034.1"/>
</dbReference>
<comment type="subcellular location">
    <subcellularLocation>
        <location evidence="1 9">Cytoplasm</location>
    </subcellularLocation>
</comment>
<evidence type="ECO:0000256" key="5">
    <source>
        <dbReference type="ARBA" id="ARBA00022908"/>
    </source>
</evidence>
<dbReference type="Pfam" id="PF02899">
    <property type="entry name" value="Phage_int_SAM_1"/>
    <property type="match status" value="1"/>
</dbReference>
<evidence type="ECO:0000259" key="11">
    <source>
        <dbReference type="PROSITE" id="PS51900"/>
    </source>
</evidence>
<dbReference type="GO" id="GO:0006313">
    <property type="term" value="P:DNA transposition"/>
    <property type="evidence" value="ECO:0007669"/>
    <property type="project" value="UniProtKB-UniRule"/>
</dbReference>
<keyword evidence="8 9" id="KW-0131">Cell cycle</keyword>
<dbReference type="InterPro" id="IPR044068">
    <property type="entry name" value="CB"/>
</dbReference>
<dbReference type="PROSITE" id="PS51898">
    <property type="entry name" value="TYR_RECOMBINASE"/>
    <property type="match status" value="1"/>
</dbReference>
<name>A0A4V3I7F3_9MICO</name>
<dbReference type="GO" id="GO:0009037">
    <property type="term" value="F:tyrosine-based site-specific recombinase activity"/>
    <property type="evidence" value="ECO:0007669"/>
    <property type="project" value="UniProtKB-UniRule"/>
</dbReference>
<dbReference type="PROSITE" id="PS51900">
    <property type="entry name" value="CB"/>
    <property type="match status" value="1"/>
</dbReference>
<dbReference type="InterPro" id="IPR013762">
    <property type="entry name" value="Integrase-like_cat_sf"/>
</dbReference>
<protein>
    <recommendedName>
        <fullName evidence="9">Tyrosine recombinase XerC</fullName>
    </recommendedName>
</protein>
<dbReference type="HAMAP" id="MF_01808">
    <property type="entry name" value="Recomb_XerC_XerD"/>
    <property type="match status" value="1"/>
</dbReference>
<feature type="active site" evidence="9">
    <location>
        <position position="315"/>
    </location>
</feature>
<evidence type="ECO:0000256" key="2">
    <source>
        <dbReference type="ARBA" id="ARBA00022490"/>
    </source>
</evidence>
<evidence type="ECO:0000256" key="3">
    <source>
        <dbReference type="ARBA" id="ARBA00022618"/>
    </source>
</evidence>
<keyword evidence="5 9" id="KW-0229">DNA integration</keyword>
<feature type="active site" evidence="9">
    <location>
        <position position="292"/>
    </location>
</feature>
<accession>A0A4V3I7F3</accession>
<dbReference type="SUPFAM" id="SSF56349">
    <property type="entry name" value="DNA breaking-rejoining enzymes"/>
    <property type="match status" value="1"/>
</dbReference>
<comment type="similarity">
    <text evidence="9">Belongs to the 'phage' integrase family. XerC subfamily.</text>
</comment>
<evidence type="ECO:0000256" key="9">
    <source>
        <dbReference type="HAMAP-Rule" id="MF_01808"/>
    </source>
</evidence>
<dbReference type="CDD" id="cd00798">
    <property type="entry name" value="INT_XerDC_C"/>
    <property type="match status" value="1"/>
</dbReference>
<dbReference type="InterPro" id="IPR010998">
    <property type="entry name" value="Integrase_recombinase_N"/>
</dbReference>
<keyword evidence="4 9" id="KW-0159">Chromosome partition</keyword>
<keyword evidence="13" id="KW-1185">Reference proteome</keyword>
<evidence type="ECO:0000256" key="8">
    <source>
        <dbReference type="ARBA" id="ARBA00023306"/>
    </source>
</evidence>
<evidence type="ECO:0000313" key="13">
    <source>
        <dbReference type="Proteomes" id="UP000298173"/>
    </source>
</evidence>
<keyword evidence="7 9" id="KW-0233">DNA recombination</keyword>
<dbReference type="GO" id="GO:0007059">
    <property type="term" value="P:chromosome segregation"/>
    <property type="evidence" value="ECO:0007669"/>
    <property type="project" value="UniProtKB-UniRule"/>
</dbReference>
<dbReference type="PANTHER" id="PTHR30349:SF77">
    <property type="entry name" value="TYROSINE RECOMBINASE XERC"/>
    <property type="match status" value="1"/>
</dbReference>
<dbReference type="InterPro" id="IPR023009">
    <property type="entry name" value="Tyrosine_recombinase_XerC/XerD"/>
</dbReference>
<dbReference type="Pfam" id="PF00589">
    <property type="entry name" value="Phage_integrase"/>
    <property type="match status" value="1"/>
</dbReference>
<dbReference type="GO" id="GO:0005737">
    <property type="term" value="C:cytoplasm"/>
    <property type="evidence" value="ECO:0007669"/>
    <property type="project" value="UniProtKB-SubCell"/>
</dbReference>
<keyword evidence="6 9" id="KW-0238">DNA-binding</keyword>
<dbReference type="OrthoDB" id="9801717at2"/>
<evidence type="ECO:0000256" key="1">
    <source>
        <dbReference type="ARBA" id="ARBA00004496"/>
    </source>
</evidence>
<evidence type="ECO:0000259" key="10">
    <source>
        <dbReference type="PROSITE" id="PS51898"/>
    </source>
</evidence>
<dbReference type="SUPFAM" id="SSF47823">
    <property type="entry name" value="lambda integrase-like, N-terminal domain"/>
    <property type="match status" value="1"/>
</dbReference>
<feature type="active site" evidence="9">
    <location>
        <position position="176"/>
    </location>
</feature>
<evidence type="ECO:0000256" key="7">
    <source>
        <dbReference type="ARBA" id="ARBA00023172"/>
    </source>
</evidence>
<evidence type="ECO:0000313" key="12">
    <source>
        <dbReference type="EMBL" id="TFB68145.1"/>
    </source>
</evidence>
<dbReference type="GO" id="GO:0051301">
    <property type="term" value="P:cell division"/>
    <property type="evidence" value="ECO:0007669"/>
    <property type="project" value="UniProtKB-KW"/>
</dbReference>
<dbReference type="Gene3D" id="1.10.443.10">
    <property type="entry name" value="Intergrase catalytic core"/>
    <property type="match status" value="1"/>
</dbReference>
<feature type="domain" description="Core-binding (CB)" evidence="11">
    <location>
        <begin position="1"/>
        <end position="87"/>
    </location>
</feature>
<dbReference type="Proteomes" id="UP000298173">
    <property type="component" value="Unassembled WGS sequence"/>
</dbReference>
<feature type="domain" description="Tyr recombinase" evidence="10">
    <location>
        <begin position="108"/>
        <end position="337"/>
    </location>
</feature>
<gene>
    <name evidence="9" type="primary">xerC</name>
    <name evidence="12" type="ORF">E3O06_16710</name>
</gene>
<dbReference type="Gene3D" id="1.10.150.130">
    <property type="match status" value="1"/>
</dbReference>
<feature type="active site" evidence="9">
    <location>
        <position position="152"/>
    </location>
</feature>
<organism evidence="12 13">
    <name type="scientific">Cryobacterium glaciale</name>
    <dbReference type="NCBI Taxonomy" id="1259145"/>
    <lineage>
        <taxon>Bacteria</taxon>
        <taxon>Bacillati</taxon>
        <taxon>Actinomycetota</taxon>
        <taxon>Actinomycetes</taxon>
        <taxon>Micrococcales</taxon>
        <taxon>Microbacteriaceae</taxon>
        <taxon>Cryobacterium</taxon>
    </lineage>
</organism>
<sequence length="343" mass="36296">MQLSDDIDEFLRYLTAERGYSTHTVRAYRTDLHQLAGFAAERGATASAELSLELLREWLWVATQAGLARATLARRSASARSFTAWLAQSHDDGIDPAARLRSPKPGRTLPRVINHTQMTDLLDLLAARAAGGESLALRDLAIVELLYASALRVSELVGLDLADVDLEQLTVRVTGKGAKERVVPFGVPAQRALVEYLREARLTLAAGAAAPAKTNAGQTNAGQTSAGKAVFVQAGAVQPATDARSNPALPNVAAVFLGRQGKRLGVRGVYRLVAALLEAVPGAGPAGPHALRHTAATHLLDGGADLRAVQELLGHVSLGTTQIYTHVSAERLKASYGLAHPRA</sequence>
<evidence type="ECO:0000256" key="6">
    <source>
        <dbReference type="ARBA" id="ARBA00023125"/>
    </source>
</evidence>
<comment type="function">
    <text evidence="9">Site-specific tyrosine recombinase, which acts by catalyzing the cutting and rejoining of the recombining DNA molecules. The XerC-XerD complex is essential to convert dimers of the bacterial chromosome into monomers to permit their segregation at cell division. It also contributes to the segregational stability of plasmids.</text>
</comment>
<dbReference type="EMBL" id="SOEY01000034">
    <property type="protein sequence ID" value="TFB68145.1"/>
    <property type="molecule type" value="Genomic_DNA"/>
</dbReference>
<keyword evidence="3 9" id="KW-0132">Cell division</keyword>
<comment type="subunit">
    <text evidence="9">Forms a cyclic heterotetrameric complex composed of two molecules of XerC and two molecules of XerD.</text>
</comment>
<dbReference type="PANTHER" id="PTHR30349">
    <property type="entry name" value="PHAGE INTEGRASE-RELATED"/>
    <property type="match status" value="1"/>
</dbReference>
<dbReference type="InterPro" id="IPR002104">
    <property type="entry name" value="Integrase_catalytic"/>
</dbReference>
<dbReference type="GO" id="GO:0003677">
    <property type="term" value="F:DNA binding"/>
    <property type="evidence" value="ECO:0007669"/>
    <property type="project" value="UniProtKB-UniRule"/>
</dbReference>
<feature type="active site" description="O-(3'-phospho-DNA)-tyrosine intermediate" evidence="9">
    <location>
        <position position="324"/>
    </location>
</feature>
<dbReference type="InterPro" id="IPR050090">
    <property type="entry name" value="Tyrosine_recombinase_XerCD"/>
</dbReference>
<feature type="active site" evidence="9">
    <location>
        <position position="289"/>
    </location>
</feature>
<dbReference type="InterPro" id="IPR011010">
    <property type="entry name" value="DNA_brk_join_enz"/>
</dbReference>
<comment type="caution">
    <text evidence="12">The sequence shown here is derived from an EMBL/GenBank/DDBJ whole genome shotgun (WGS) entry which is preliminary data.</text>
</comment>
<proteinExistence type="inferred from homology"/>
<reference evidence="12 13" key="1">
    <citation type="submission" date="2019-03" db="EMBL/GenBank/DDBJ databases">
        <title>Genomics of glacier-inhabiting Cryobacterium strains.</title>
        <authorList>
            <person name="Liu Q."/>
            <person name="Xin Y.-H."/>
        </authorList>
    </citation>
    <scope>NUCLEOTIDE SEQUENCE [LARGE SCALE GENOMIC DNA]</scope>
    <source>
        <strain evidence="12 13">HLT2-23</strain>
    </source>
</reference>
<dbReference type="InterPro" id="IPR004107">
    <property type="entry name" value="Integrase_SAM-like_N"/>
</dbReference>